<dbReference type="EC" id="2.3.1.9" evidence="2"/>
<keyword evidence="4 7" id="KW-0012">Acyltransferase</keyword>
<dbReference type="RefSeq" id="WP_202199684.1">
    <property type="nucleotide sequence ID" value="NZ_BAAATO010000010.1"/>
</dbReference>
<proteinExistence type="inferred from homology"/>
<dbReference type="PROSITE" id="PS00737">
    <property type="entry name" value="THIOLASE_2"/>
    <property type="match status" value="1"/>
</dbReference>
<evidence type="ECO:0000256" key="6">
    <source>
        <dbReference type="ARBA" id="ARBA00040529"/>
    </source>
</evidence>
<dbReference type="InterPro" id="IPR020615">
    <property type="entry name" value="Thiolase_acyl_enz_int_AS"/>
</dbReference>
<dbReference type="PROSITE" id="PS00099">
    <property type="entry name" value="THIOLASE_3"/>
    <property type="match status" value="1"/>
</dbReference>
<dbReference type="Proteomes" id="UP000608522">
    <property type="component" value="Unassembled WGS sequence"/>
</dbReference>
<dbReference type="InterPro" id="IPR020617">
    <property type="entry name" value="Thiolase_C"/>
</dbReference>
<dbReference type="NCBIfam" id="TIGR01930">
    <property type="entry name" value="AcCoA-C-Actrans"/>
    <property type="match status" value="1"/>
</dbReference>
<evidence type="ECO:0000313" key="10">
    <source>
        <dbReference type="EMBL" id="GHI77692.1"/>
    </source>
</evidence>
<comment type="similarity">
    <text evidence="1 7">Belongs to the thiolase-like superfamily. Thiolase family.</text>
</comment>
<evidence type="ECO:0000256" key="7">
    <source>
        <dbReference type="RuleBase" id="RU003557"/>
    </source>
</evidence>
<keyword evidence="3 7" id="KW-0808">Transferase</keyword>
<protein>
    <recommendedName>
        <fullName evidence="6">Probable acetyl-CoA acetyltransferase</fullName>
        <ecNumber evidence="2">2.3.1.9</ecNumber>
    </recommendedName>
    <alternativeName>
        <fullName evidence="5">Acetoacetyl-CoA thiolase</fullName>
    </alternativeName>
</protein>
<keyword evidence="11" id="KW-1185">Reference proteome</keyword>
<gene>
    <name evidence="10" type="ORF">Sspor_32530</name>
</gene>
<dbReference type="InterPro" id="IPR016039">
    <property type="entry name" value="Thiolase-like"/>
</dbReference>
<comment type="caution">
    <text evidence="10">The sequence shown here is derived from an EMBL/GenBank/DDBJ whole genome shotgun (WGS) entry which is preliminary data.</text>
</comment>
<dbReference type="InterPro" id="IPR020616">
    <property type="entry name" value="Thiolase_N"/>
</dbReference>
<sequence>MSGSNNTTSVIVAGARTPMGRLLGSLKSFSGADLGGFAIKSALERAGISGDQVQYVIMGQVLQAGAGQIPARQAAVKAGIPMNVPALTINKVCLSGLDAIALADQLIRAGEFDIVVAGGQESMTNAPHLLPKSREGFKYGAVEMLDAMAYDGLTDAFENIAMGESTEKHNTRLGIERAPQDEFAAASHQRAAAAQKNGVFEAEIVPVEIPQRKGDPVIFSTDEGIRPETTVESLGKLRPAFAKDGTITAGTSSQISDGAAAVVVMSKAKAEELGLEWIAEIGAHGNVAGPDNSLQSQPSNAILHALKKEGLEVSDLDLIEINEAFAAVAVQSMKDLGVTPEKVNVNGGAIALGHPIGMSGARVVLHLALELKRRGGGVGAAALCGGGGQGDALIVRVAK</sequence>
<dbReference type="CDD" id="cd00751">
    <property type="entry name" value="thiolase"/>
    <property type="match status" value="1"/>
</dbReference>
<accession>A0ABQ3TBF4</accession>
<dbReference type="InterPro" id="IPR002155">
    <property type="entry name" value="Thiolase"/>
</dbReference>
<reference evidence="11" key="1">
    <citation type="submission" date="2023-07" db="EMBL/GenBank/DDBJ databases">
        <title>Whole genome shotgun sequence of Streptomyces spororaveus NBRC 15456.</title>
        <authorList>
            <person name="Komaki H."/>
            <person name="Tamura T."/>
        </authorList>
    </citation>
    <scope>NUCLEOTIDE SEQUENCE [LARGE SCALE GENOMIC DNA]</scope>
    <source>
        <strain evidence="11">NBRC 15456</strain>
    </source>
</reference>
<evidence type="ECO:0000256" key="5">
    <source>
        <dbReference type="ARBA" id="ARBA00030755"/>
    </source>
</evidence>
<dbReference type="EMBL" id="BNED01000005">
    <property type="protein sequence ID" value="GHI77692.1"/>
    <property type="molecule type" value="Genomic_DNA"/>
</dbReference>
<evidence type="ECO:0000313" key="11">
    <source>
        <dbReference type="Proteomes" id="UP000608522"/>
    </source>
</evidence>
<evidence type="ECO:0000256" key="4">
    <source>
        <dbReference type="ARBA" id="ARBA00023315"/>
    </source>
</evidence>
<feature type="domain" description="Thiolase N-terminal" evidence="8">
    <location>
        <begin position="10"/>
        <end position="267"/>
    </location>
</feature>
<dbReference type="Gene3D" id="3.40.47.10">
    <property type="match status" value="2"/>
</dbReference>
<dbReference type="PIRSF" id="PIRSF000429">
    <property type="entry name" value="Ac-CoA_Ac_transf"/>
    <property type="match status" value="1"/>
</dbReference>
<dbReference type="PANTHER" id="PTHR18919">
    <property type="entry name" value="ACETYL-COA C-ACYLTRANSFERASE"/>
    <property type="match status" value="1"/>
</dbReference>
<feature type="domain" description="Thiolase C-terminal" evidence="9">
    <location>
        <begin position="276"/>
        <end position="396"/>
    </location>
</feature>
<dbReference type="InterPro" id="IPR020613">
    <property type="entry name" value="Thiolase_CS"/>
</dbReference>
<evidence type="ECO:0000256" key="3">
    <source>
        <dbReference type="ARBA" id="ARBA00022679"/>
    </source>
</evidence>
<dbReference type="PROSITE" id="PS00098">
    <property type="entry name" value="THIOLASE_1"/>
    <property type="match status" value="1"/>
</dbReference>
<dbReference type="Pfam" id="PF02803">
    <property type="entry name" value="Thiolase_C"/>
    <property type="match status" value="1"/>
</dbReference>
<evidence type="ECO:0000256" key="2">
    <source>
        <dbReference type="ARBA" id="ARBA00012705"/>
    </source>
</evidence>
<dbReference type="InterPro" id="IPR020610">
    <property type="entry name" value="Thiolase_AS"/>
</dbReference>
<evidence type="ECO:0000256" key="1">
    <source>
        <dbReference type="ARBA" id="ARBA00010982"/>
    </source>
</evidence>
<evidence type="ECO:0000259" key="8">
    <source>
        <dbReference type="Pfam" id="PF00108"/>
    </source>
</evidence>
<evidence type="ECO:0000259" key="9">
    <source>
        <dbReference type="Pfam" id="PF02803"/>
    </source>
</evidence>
<dbReference type="Pfam" id="PF00108">
    <property type="entry name" value="Thiolase_N"/>
    <property type="match status" value="1"/>
</dbReference>
<name>A0ABQ3TBF4_9ACTN</name>
<dbReference type="SUPFAM" id="SSF53901">
    <property type="entry name" value="Thiolase-like"/>
    <property type="match status" value="2"/>
</dbReference>
<organism evidence="10 11">
    <name type="scientific">Streptomyces spororaveus</name>
    <dbReference type="NCBI Taxonomy" id="284039"/>
    <lineage>
        <taxon>Bacteria</taxon>
        <taxon>Bacillati</taxon>
        <taxon>Actinomycetota</taxon>
        <taxon>Actinomycetes</taxon>
        <taxon>Kitasatosporales</taxon>
        <taxon>Streptomycetaceae</taxon>
        <taxon>Streptomyces</taxon>
    </lineage>
</organism>
<dbReference type="PANTHER" id="PTHR18919:SF107">
    <property type="entry name" value="ACETYL-COA ACETYLTRANSFERASE, CYTOSOLIC"/>
    <property type="match status" value="1"/>
</dbReference>